<comment type="caution">
    <text evidence="2">The sequence shown here is derived from an EMBL/GenBank/DDBJ whole genome shotgun (WGS) entry which is preliminary data.</text>
</comment>
<feature type="compositionally biased region" description="Polar residues" evidence="1">
    <location>
        <begin position="32"/>
        <end position="44"/>
    </location>
</feature>
<feature type="region of interest" description="Disordered" evidence="1">
    <location>
        <begin position="1"/>
        <end position="52"/>
    </location>
</feature>
<name>A0A9Q3BNC8_9BASI</name>
<dbReference type="Proteomes" id="UP000765509">
    <property type="component" value="Unassembled WGS sequence"/>
</dbReference>
<evidence type="ECO:0000313" key="3">
    <source>
        <dbReference type="Proteomes" id="UP000765509"/>
    </source>
</evidence>
<protein>
    <submittedName>
        <fullName evidence="2">Uncharacterized protein</fullName>
    </submittedName>
</protein>
<gene>
    <name evidence="2" type="ORF">O181_008914</name>
</gene>
<proteinExistence type="predicted"/>
<evidence type="ECO:0000256" key="1">
    <source>
        <dbReference type="SAM" id="MobiDB-lite"/>
    </source>
</evidence>
<organism evidence="2 3">
    <name type="scientific">Austropuccinia psidii MF-1</name>
    <dbReference type="NCBI Taxonomy" id="1389203"/>
    <lineage>
        <taxon>Eukaryota</taxon>
        <taxon>Fungi</taxon>
        <taxon>Dikarya</taxon>
        <taxon>Basidiomycota</taxon>
        <taxon>Pucciniomycotina</taxon>
        <taxon>Pucciniomycetes</taxon>
        <taxon>Pucciniales</taxon>
        <taxon>Sphaerophragmiaceae</taxon>
        <taxon>Austropuccinia</taxon>
    </lineage>
</organism>
<dbReference type="EMBL" id="AVOT02002111">
    <property type="protein sequence ID" value="MBW0469199.1"/>
    <property type="molecule type" value="Genomic_DNA"/>
</dbReference>
<reference evidence="2" key="1">
    <citation type="submission" date="2021-03" db="EMBL/GenBank/DDBJ databases">
        <title>Draft genome sequence of rust myrtle Austropuccinia psidii MF-1, a brazilian biotype.</title>
        <authorList>
            <person name="Quecine M.C."/>
            <person name="Pachon D.M.R."/>
            <person name="Bonatelli M.L."/>
            <person name="Correr F.H."/>
            <person name="Franceschini L.M."/>
            <person name="Leite T.F."/>
            <person name="Margarido G.R.A."/>
            <person name="Almeida C.A."/>
            <person name="Ferrarezi J.A."/>
            <person name="Labate C.A."/>
        </authorList>
    </citation>
    <scope>NUCLEOTIDE SEQUENCE</scope>
    <source>
        <strain evidence="2">MF-1</strain>
    </source>
</reference>
<accession>A0A9Q3BNC8</accession>
<evidence type="ECO:0000313" key="2">
    <source>
        <dbReference type="EMBL" id="MBW0469199.1"/>
    </source>
</evidence>
<keyword evidence="3" id="KW-1185">Reference proteome</keyword>
<sequence>MLMSSIKKLETHEPLHEPSKMIAHGKLIPHTDASQVPASPNQPTKTDKYLPSDHDWSSKKLCHHPHYLRNSVAVHLQHFTLRKTQRIKSQHLSKIKTHHANLCDSKQIFQEAHP</sequence>
<feature type="compositionally biased region" description="Basic and acidic residues" evidence="1">
    <location>
        <begin position="7"/>
        <end position="19"/>
    </location>
</feature>
<dbReference type="AlphaFoldDB" id="A0A9Q3BNC8"/>